<dbReference type="SUPFAM" id="SSF50129">
    <property type="entry name" value="GroES-like"/>
    <property type="match status" value="1"/>
</dbReference>
<evidence type="ECO:0000313" key="2">
    <source>
        <dbReference type="EMBL" id="SDM18046.1"/>
    </source>
</evidence>
<dbReference type="RefSeq" id="WP_089686509.1">
    <property type="nucleotide sequence ID" value="NZ_FNFO01000011.1"/>
</dbReference>
<dbReference type="EMBL" id="FNFO01000011">
    <property type="protein sequence ID" value="SDM18046.1"/>
    <property type="molecule type" value="Genomic_DNA"/>
</dbReference>
<dbReference type="InterPro" id="IPR052733">
    <property type="entry name" value="Chloroplast_QOR"/>
</dbReference>
<accession>A0A1G9R419</accession>
<proteinExistence type="predicted"/>
<dbReference type="Gene3D" id="3.40.50.720">
    <property type="entry name" value="NAD(P)-binding Rossmann-like Domain"/>
    <property type="match status" value="1"/>
</dbReference>
<dbReference type="SUPFAM" id="SSF51735">
    <property type="entry name" value="NAD(P)-binding Rossmann-fold domains"/>
    <property type="match status" value="1"/>
</dbReference>
<keyword evidence="3" id="KW-1185">Reference proteome</keyword>
<evidence type="ECO:0000259" key="1">
    <source>
        <dbReference type="SMART" id="SM00829"/>
    </source>
</evidence>
<dbReference type="SMART" id="SM00829">
    <property type="entry name" value="PKS_ER"/>
    <property type="match status" value="1"/>
</dbReference>
<dbReference type="PANTHER" id="PTHR44013">
    <property type="entry name" value="ZINC-TYPE ALCOHOL DEHYDROGENASE-LIKE PROTEIN C16A3.02C"/>
    <property type="match status" value="1"/>
</dbReference>
<dbReference type="InterPro" id="IPR020843">
    <property type="entry name" value="ER"/>
</dbReference>
<dbReference type="OrthoDB" id="648910at2"/>
<protein>
    <submittedName>
        <fullName evidence="2">NADPH:quinone reductase</fullName>
    </submittedName>
</protein>
<organism evidence="2 3">
    <name type="scientific">Catalinimonas alkaloidigena</name>
    <dbReference type="NCBI Taxonomy" id="1075417"/>
    <lineage>
        <taxon>Bacteria</taxon>
        <taxon>Pseudomonadati</taxon>
        <taxon>Bacteroidota</taxon>
        <taxon>Cytophagia</taxon>
        <taxon>Cytophagales</taxon>
        <taxon>Catalimonadaceae</taxon>
        <taxon>Catalinimonas</taxon>
    </lineage>
</organism>
<dbReference type="PANTHER" id="PTHR44013:SF1">
    <property type="entry name" value="ZINC-TYPE ALCOHOL DEHYDROGENASE-LIKE PROTEIN C16A3.02C"/>
    <property type="match status" value="1"/>
</dbReference>
<feature type="domain" description="Enoyl reductase (ER)" evidence="1">
    <location>
        <begin position="10"/>
        <end position="323"/>
    </location>
</feature>
<dbReference type="CDD" id="cd08267">
    <property type="entry name" value="MDR1"/>
    <property type="match status" value="1"/>
</dbReference>
<sequence>MKAIVYTQYGTPEVLSLRDLPVPSPQGDEVLVKVHAASINSWDWDMLRGEPFFVRMWGLTKPRYQVPGADIAGRVQAVGPQVTRFRPGDEVFGDLCESGWGGFAEYACAPEKALALKSPHMSFEEAVALPQAGMMALQSLRDIPVRPGERVLLNGAGGGVGTLALQMAKHFGAEVTAVDRADKLDFLRALGADHVIDYQQEDFTAPASLAKRGRGYDRIIDVVANRSLFDYARALQPGGRFLMIGGTSSSIVQAMLLGPLLSKMNARQLGILALVPNRDLTVLNELYEAGPLRPVIDRSFPLADTAAAFRYYGTGDVKGKVIVTSA</sequence>
<dbReference type="STRING" id="1075417.SAMN05421823_11128"/>
<gene>
    <name evidence="2" type="ORF">SAMN05421823_11128</name>
</gene>
<dbReference type="PROSITE" id="PS01162">
    <property type="entry name" value="QOR_ZETA_CRYSTAL"/>
    <property type="match status" value="1"/>
</dbReference>
<dbReference type="InterPro" id="IPR036291">
    <property type="entry name" value="NAD(P)-bd_dom_sf"/>
</dbReference>
<dbReference type="Pfam" id="PF13602">
    <property type="entry name" value="ADH_zinc_N_2"/>
    <property type="match status" value="1"/>
</dbReference>
<dbReference type="GO" id="GO:0008270">
    <property type="term" value="F:zinc ion binding"/>
    <property type="evidence" value="ECO:0007669"/>
    <property type="project" value="InterPro"/>
</dbReference>
<dbReference type="InterPro" id="IPR013154">
    <property type="entry name" value="ADH-like_N"/>
</dbReference>
<dbReference type="Proteomes" id="UP000198510">
    <property type="component" value="Unassembled WGS sequence"/>
</dbReference>
<reference evidence="2 3" key="1">
    <citation type="submission" date="2016-10" db="EMBL/GenBank/DDBJ databases">
        <authorList>
            <person name="de Groot N.N."/>
        </authorList>
    </citation>
    <scope>NUCLEOTIDE SEQUENCE [LARGE SCALE GENOMIC DNA]</scope>
    <source>
        <strain evidence="2 3">DSM 25186</strain>
    </source>
</reference>
<dbReference type="Gene3D" id="3.90.180.10">
    <property type="entry name" value="Medium-chain alcohol dehydrogenases, catalytic domain"/>
    <property type="match status" value="1"/>
</dbReference>
<evidence type="ECO:0000313" key="3">
    <source>
        <dbReference type="Proteomes" id="UP000198510"/>
    </source>
</evidence>
<dbReference type="GO" id="GO:0016491">
    <property type="term" value="F:oxidoreductase activity"/>
    <property type="evidence" value="ECO:0007669"/>
    <property type="project" value="InterPro"/>
</dbReference>
<name>A0A1G9R419_9BACT</name>
<dbReference type="Pfam" id="PF08240">
    <property type="entry name" value="ADH_N"/>
    <property type="match status" value="1"/>
</dbReference>
<dbReference type="AlphaFoldDB" id="A0A1G9R419"/>
<dbReference type="InterPro" id="IPR011032">
    <property type="entry name" value="GroES-like_sf"/>
</dbReference>
<dbReference type="InterPro" id="IPR002364">
    <property type="entry name" value="Quin_OxRdtase/zeta-crystal_CS"/>
</dbReference>